<dbReference type="Proteomes" id="UP000051820">
    <property type="component" value="Unassembled WGS sequence"/>
</dbReference>
<comment type="similarity">
    <text evidence="1">Belongs to the aldose epimerase family.</text>
</comment>
<gene>
    <name evidence="4" type="ORF">FD16_GL002468</name>
</gene>
<dbReference type="STRING" id="1423807.FD16_GL002468"/>
<dbReference type="GO" id="GO:0030246">
    <property type="term" value="F:carbohydrate binding"/>
    <property type="evidence" value="ECO:0007669"/>
    <property type="project" value="InterPro"/>
</dbReference>
<dbReference type="PANTHER" id="PTHR10091">
    <property type="entry name" value="ALDOSE-1-EPIMERASE"/>
    <property type="match status" value="1"/>
</dbReference>
<dbReference type="PANTHER" id="PTHR10091:SF0">
    <property type="entry name" value="GALACTOSE MUTAROTASE"/>
    <property type="match status" value="1"/>
</dbReference>
<accession>A0A0R1W8T0</accession>
<dbReference type="OrthoDB" id="9779408at2"/>
<dbReference type="AlphaFoldDB" id="A0A0R1W8T0"/>
<dbReference type="InterPro" id="IPR008183">
    <property type="entry name" value="Aldose_1/G6P_1-epimerase"/>
</dbReference>
<evidence type="ECO:0000313" key="5">
    <source>
        <dbReference type="Proteomes" id="UP000051820"/>
    </source>
</evidence>
<dbReference type="CDD" id="cd09019">
    <property type="entry name" value="galactose_mutarotase_like"/>
    <property type="match status" value="1"/>
</dbReference>
<name>A0A0R1W8T0_9LACO</name>
<dbReference type="GO" id="GO:0033499">
    <property type="term" value="P:galactose catabolic process via UDP-galactose, Leloir pathway"/>
    <property type="evidence" value="ECO:0007669"/>
    <property type="project" value="TreeGrafter"/>
</dbReference>
<dbReference type="GO" id="GO:0004034">
    <property type="term" value="F:aldose 1-epimerase activity"/>
    <property type="evidence" value="ECO:0007669"/>
    <property type="project" value="TreeGrafter"/>
</dbReference>
<evidence type="ECO:0000256" key="2">
    <source>
        <dbReference type="ARBA" id="ARBA00023235"/>
    </source>
</evidence>
<proteinExistence type="inferred from homology"/>
<keyword evidence="2" id="KW-0413">Isomerase</keyword>
<dbReference type="InterPro" id="IPR011013">
    <property type="entry name" value="Gal_mutarotase_sf_dom"/>
</dbReference>
<evidence type="ECO:0000256" key="3">
    <source>
        <dbReference type="ARBA" id="ARBA00023277"/>
    </source>
</evidence>
<organism evidence="4 5">
    <name type="scientific">Paucilactobacillus suebicus DSM 5007 = KCTC 3549</name>
    <dbReference type="NCBI Taxonomy" id="1423807"/>
    <lineage>
        <taxon>Bacteria</taxon>
        <taxon>Bacillati</taxon>
        <taxon>Bacillota</taxon>
        <taxon>Bacilli</taxon>
        <taxon>Lactobacillales</taxon>
        <taxon>Lactobacillaceae</taxon>
        <taxon>Paucilactobacillus</taxon>
    </lineage>
</organism>
<dbReference type="InterPro" id="IPR047215">
    <property type="entry name" value="Galactose_mutarotase-like"/>
</dbReference>
<dbReference type="EMBL" id="AZGF01000009">
    <property type="protein sequence ID" value="KRM12283.1"/>
    <property type="molecule type" value="Genomic_DNA"/>
</dbReference>
<dbReference type="SUPFAM" id="SSF74650">
    <property type="entry name" value="Galactose mutarotase-like"/>
    <property type="match status" value="1"/>
</dbReference>
<dbReference type="PATRIC" id="fig|1423807.3.peg.2549"/>
<reference evidence="4 5" key="1">
    <citation type="journal article" date="2015" name="Genome Announc.">
        <title>Expanding the biotechnology potential of lactobacilli through comparative genomics of 213 strains and associated genera.</title>
        <authorList>
            <person name="Sun Z."/>
            <person name="Harris H.M."/>
            <person name="McCann A."/>
            <person name="Guo C."/>
            <person name="Argimon S."/>
            <person name="Zhang W."/>
            <person name="Yang X."/>
            <person name="Jeffery I.B."/>
            <person name="Cooney J.C."/>
            <person name="Kagawa T.F."/>
            <person name="Liu W."/>
            <person name="Song Y."/>
            <person name="Salvetti E."/>
            <person name="Wrobel A."/>
            <person name="Rasinkangas P."/>
            <person name="Parkhill J."/>
            <person name="Rea M.C."/>
            <person name="O'Sullivan O."/>
            <person name="Ritari J."/>
            <person name="Douillard F.P."/>
            <person name="Paul Ross R."/>
            <person name="Yang R."/>
            <person name="Briner A.E."/>
            <person name="Felis G.E."/>
            <person name="de Vos W.M."/>
            <person name="Barrangou R."/>
            <person name="Klaenhammer T.R."/>
            <person name="Caufield P.W."/>
            <person name="Cui Y."/>
            <person name="Zhang H."/>
            <person name="O'Toole P.W."/>
        </authorList>
    </citation>
    <scope>NUCLEOTIDE SEQUENCE [LARGE SCALE GENOMIC DNA]</scope>
    <source>
        <strain evidence="4 5">DSM 5007</strain>
    </source>
</reference>
<dbReference type="GO" id="GO:0005737">
    <property type="term" value="C:cytoplasm"/>
    <property type="evidence" value="ECO:0007669"/>
    <property type="project" value="TreeGrafter"/>
</dbReference>
<dbReference type="RefSeq" id="WP_010621796.1">
    <property type="nucleotide sequence ID" value="NZ_AZGF01000009.1"/>
</dbReference>
<comment type="caution">
    <text evidence="4">The sequence shown here is derived from an EMBL/GenBank/DDBJ whole genome shotgun (WGS) entry which is preliminary data.</text>
</comment>
<keyword evidence="5" id="KW-1185">Reference proteome</keyword>
<dbReference type="Pfam" id="PF01263">
    <property type="entry name" value="Aldose_epim"/>
    <property type="match status" value="1"/>
</dbReference>
<evidence type="ECO:0000256" key="1">
    <source>
        <dbReference type="ARBA" id="ARBA00006206"/>
    </source>
</evidence>
<dbReference type="eggNOG" id="COG2017">
    <property type="taxonomic scope" value="Bacteria"/>
</dbReference>
<protein>
    <submittedName>
        <fullName evidence="4">Aldose 1-epimerase</fullName>
    </submittedName>
</protein>
<keyword evidence="3" id="KW-0119">Carbohydrate metabolism</keyword>
<sequence>MNIQVNKYAYKDEHDYCEIELSNDNGMKVDLLNYGATLEKVLVPTSNGLRNVIMSLDQPADYSKERNFLGGTIGRIVGRVRDGLWQSGPKIVHLPQNDGKNHIHGGTGLDTEVYSFKTVIRNDSVQAIFSLFDADQSNAYPGNLLMTVKYTLDNDNRILYEINAIADDVTIFNPTNHVYFRLDGQNRSVADTKLKLDSDYYLPLDKESLPFTGRYSVNETPFDFRQAKKIGAALRSTDPQILAEKGLNHPFMLNGNEMAAQLTASDNLVTMKMATKSPCIVVYTGNHFNNTGITSNIGQYDGVTLEAQFPPVTGHDLSAITLLPNEKFNTWTSWQFVF</sequence>
<dbReference type="InterPro" id="IPR014718">
    <property type="entry name" value="GH-type_carb-bd"/>
</dbReference>
<evidence type="ECO:0000313" key="4">
    <source>
        <dbReference type="EMBL" id="KRM12283.1"/>
    </source>
</evidence>
<dbReference type="Gene3D" id="2.70.98.10">
    <property type="match status" value="1"/>
</dbReference>
<dbReference type="GO" id="GO:0006006">
    <property type="term" value="P:glucose metabolic process"/>
    <property type="evidence" value="ECO:0007669"/>
    <property type="project" value="TreeGrafter"/>
</dbReference>